<dbReference type="FunFam" id="3.30.470.20:FF:000036">
    <property type="entry name" value="Inositol hexakisphosphate and diphosphoinositol-pentakisphosphate kinase"/>
    <property type="match status" value="1"/>
</dbReference>
<dbReference type="GO" id="GO:0033857">
    <property type="term" value="F:5-diphosphoinositol pentakisphosphate 1-kinase activity"/>
    <property type="evidence" value="ECO:0007669"/>
    <property type="project" value="TreeGrafter"/>
</dbReference>
<dbReference type="GO" id="GO:0032958">
    <property type="term" value="P:inositol phosphate biosynthetic process"/>
    <property type="evidence" value="ECO:0007669"/>
    <property type="project" value="TreeGrafter"/>
</dbReference>
<feature type="region of interest" description="Disordered" evidence="12">
    <location>
        <begin position="109"/>
        <end position="135"/>
    </location>
</feature>
<dbReference type="Gene3D" id="3.40.50.11950">
    <property type="match status" value="1"/>
</dbReference>
<feature type="domain" description="ATP-grasp" evidence="13">
    <location>
        <begin position="275"/>
        <end position="479"/>
    </location>
</feature>
<dbReference type="GO" id="GO:0000828">
    <property type="term" value="F:inositol hexakisphosphate kinase activity"/>
    <property type="evidence" value="ECO:0007669"/>
    <property type="project" value="TreeGrafter"/>
</dbReference>
<comment type="catalytic activity">
    <reaction evidence="8">
        <text>5-diphospho-1D-myo-inositol 1,2,3,4,6-pentakisphosphate + ATP + H(+) = 1,5-bis(diphospho)-1D-myo-inositol 2,3,4,6-tetrakisphosphate + ADP</text>
        <dbReference type="Rhea" id="RHEA:10276"/>
        <dbReference type="ChEBI" id="CHEBI:15378"/>
        <dbReference type="ChEBI" id="CHEBI:30616"/>
        <dbReference type="ChEBI" id="CHEBI:58628"/>
        <dbReference type="ChEBI" id="CHEBI:77983"/>
        <dbReference type="ChEBI" id="CHEBI:456216"/>
        <dbReference type="EC" id="2.7.4.24"/>
    </reaction>
    <physiologicalReaction direction="left-to-right" evidence="8">
        <dbReference type="Rhea" id="RHEA:10277"/>
    </physiologicalReaction>
</comment>
<dbReference type="PANTHER" id="PTHR12750">
    <property type="entry name" value="DIPHOSPHOINOSITOL PENTAKISPHOSPHATE KINASE"/>
    <property type="match status" value="1"/>
</dbReference>
<comment type="similarity">
    <text evidence="1 11">Belongs to the histidine acid phosphatase family. VIP1 subfamily.</text>
</comment>
<dbReference type="InterPro" id="IPR000560">
    <property type="entry name" value="His_Pase_clade-2"/>
</dbReference>
<feature type="compositionally biased region" description="Low complexity" evidence="12">
    <location>
        <begin position="109"/>
        <end position="129"/>
    </location>
</feature>
<dbReference type="AlphaFoldDB" id="A0AAD5WZX2"/>
<evidence type="ECO:0000256" key="10">
    <source>
        <dbReference type="PROSITE-ProRule" id="PRU00409"/>
    </source>
</evidence>
<evidence type="ECO:0000256" key="4">
    <source>
        <dbReference type="ARBA" id="ARBA00022679"/>
    </source>
</evidence>
<dbReference type="InterPro" id="IPR029033">
    <property type="entry name" value="His_PPase_superfam"/>
</dbReference>
<evidence type="ECO:0000256" key="11">
    <source>
        <dbReference type="RuleBase" id="RU365032"/>
    </source>
</evidence>
<dbReference type="InterPro" id="IPR040557">
    <property type="entry name" value="VIP1_N"/>
</dbReference>
<comment type="catalytic activity">
    <reaction evidence="9">
        <text>1D-myo-inositol hexakisphosphate + ATP = 1-diphospho-1D-myo-inositol 2,3,4,5,6-pentakisphosphate + ADP</text>
        <dbReference type="Rhea" id="RHEA:37459"/>
        <dbReference type="ChEBI" id="CHEBI:30616"/>
        <dbReference type="ChEBI" id="CHEBI:58130"/>
        <dbReference type="ChEBI" id="CHEBI:74946"/>
        <dbReference type="ChEBI" id="CHEBI:456216"/>
        <dbReference type="EC" id="2.7.4.24"/>
    </reaction>
    <physiologicalReaction direction="left-to-right" evidence="9">
        <dbReference type="Rhea" id="RHEA:37460"/>
    </physiologicalReaction>
</comment>
<comment type="caution">
    <text evidence="14">The sequence shown here is derived from an EMBL/GenBank/DDBJ whole genome shotgun (WGS) entry which is preliminary data.</text>
</comment>
<evidence type="ECO:0000256" key="7">
    <source>
        <dbReference type="ARBA" id="ARBA00022840"/>
    </source>
</evidence>
<dbReference type="InterPro" id="IPR013651">
    <property type="entry name" value="ATP-grasp_RimK-type"/>
</dbReference>
<dbReference type="Gene3D" id="3.30.470.20">
    <property type="entry name" value="ATP-grasp fold, B domain"/>
    <property type="match status" value="1"/>
</dbReference>
<proteinExistence type="inferred from homology"/>
<dbReference type="GO" id="GO:0046872">
    <property type="term" value="F:metal ion binding"/>
    <property type="evidence" value="ECO:0007669"/>
    <property type="project" value="InterPro"/>
</dbReference>
<evidence type="ECO:0000256" key="2">
    <source>
        <dbReference type="ARBA" id="ARBA00022490"/>
    </source>
</evidence>
<reference evidence="14" key="1">
    <citation type="submission" date="2020-05" db="EMBL/GenBank/DDBJ databases">
        <title>Phylogenomic resolution of chytrid fungi.</title>
        <authorList>
            <person name="Stajich J.E."/>
            <person name="Amses K."/>
            <person name="Simmons R."/>
            <person name="Seto K."/>
            <person name="Myers J."/>
            <person name="Bonds A."/>
            <person name="Quandt C.A."/>
            <person name="Barry K."/>
            <person name="Liu P."/>
            <person name="Grigoriev I."/>
            <person name="Longcore J.E."/>
            <person name="James T.Y."/>
        </authorList>
    </citation>
    <scope>NUCLEOTIDE SEQUENCE</scope>
    <source>
        <strain evidence="14">JEL0318</strain>
    </source>
</reference>
<comment type="function">
    <text evidence="11">Bifunctional inositol kinase that acts in concert with the IP6K kinases to synthesize the diphosphate group-containing inositol pyrophosphates diphosphoinositol pentakisphosphate, PP-InsP5, and bis-diphosphoinositol tetrakisphosphate, (PP)2-InsP4. PP-InsP5 and (PP)2-InsP4, also respectively called InsP7 and InsP8, may regulate a variety of cellular processes, including apoptosis, vesicle trafficking, cytoskeletal dynamics, and exocytosis. Phosphorylates inositol hexakisphosphate (InsP6).</text>
</comment>
<keyword evidence="15" id="KW-1185">Reference proteome</keyword>
<dbReference type="Pfam" id="PF00328">
    <property type="entry name" value="His_Phos_2"/>
    <property type="match status" value="1"/>
</dbReference>
<dbReference type="GO" id="GO:0006020">
    <property type="term" value="P:inositol metabolic process"/>
    <property type="evidence" value="ECO:0007669"/>
    <property type="project" value="TreeGrafter"/>
</dbReference>
<evidence type="ECO:0000256" key="1">
    <source>
        <dbReference type="ARBA" id="ARBA00005609"/>
    </source>
</evidence>
<protein>
    <recommendedName>
        <fullName evidence="11">Inositol hexakisphosphate and diphosphoinositol-pentakisphosphate kinase</fullName>
        <ecNumber evidence="11">2.7.4.24</ecNumber>
    </recommendedName>
</protein>
<evidence type="ECO:0000259" key="13">
    <source>
        <dbReference type="PROSITE" id="PS50975"/>
    </source>
</evidence>
<dbReference type="InterPro" id="IPR037446">
    <property type="entry name" value="His_Pase_VIP1"/>
</dbReference>
<evidence type="ECO:0000313" key="15">
    <source>
        <dbReference type="Proteomes" id="UP001212841"/>
    </source>
</evidence>
<dbReference type="GO" id="GO:0005829">
    <property type="term" value="C:cytosol"/>
    <property type="evidence" value="ECO:0007669"/>
    <property type="project" value="TreeGrafter"/>
</dbReference>
<dbReference type="GO" id="GO:0005524">
    <property type="term" value="F:ATP binding"/>
    <property type="evidence" value="ECO:0007669"/>
    <property type="project" value="UniProtKB-UniRule"/>
</dbReference>
<keyword evidence="6 11" id="KW-0418">Kinase</keyword>
<keyword evidence="5 10" id="KW-0547">Nucleotide-binding</keyword>
<organism evidence="14 15">
    <name type="scientific">Rhizophlyctis rosea</name>
    <dbReference type="NCBI Taxonomy" id="64517"/>
    <lineage>
        <taxon>Eukaryota</taxon>
        <taxon>Fungi</taxon>
        <taxon>Fungi incertae sedis</taxon>
        <taxon>Chytridiomycota</taxon>
        <taxon>Chytridiomycota incertae sedis</taxon>
        <taxon>Chytridiomycetes</taxon>
        <taxon>Rhizophlyctidales</taxon>
        <taxon>Rhizophlyctidaceae</taxon>
        <taxon>Rhizophlyctis</taxon>
    </lineage>
</organism>
<keyword evidence="2 11" id="KW-0963">Cytoplasm</keyword>
<evidence type="ECO:0000256" key="5">
    <source>
        <dbReference type="ARBA" id="ARBA00022741"/>
    </source>
</evidence>
<dbReference type="Proteomes" id="UP001212841">
    <property type="component" value="Unassembled WGS sequence"/>
</dbReference>
<dbReference type="EC" id="2.7.4.24" evidence="11"/>
<dbReference type="PROSITE" id="PS50975">
    <property type="entry name" value="ATP_GRASP"/>
    <property type="match status" value="1"/>
</dbReference>
<dbReference type="InterPro" id="IPR011761">
    <property type="entry name" value="ATP-grasp"/>
</dbReference>
<evidence type="ECO:0000256" key="8">
    <source>
        <dbReference type="ARBA" id="ARBA00033696"/>
    </source>
</evidence>
<dbReference type="Gene3D" id="3.40.50.1240">
    <property type="entry name" value="Phosphoglycerate mutase-like"/>
    <property type="match status" value="1"/>
</dbReference>
<name>A0AAD5WZX2_9FUNG</name>
<evidence type="ECO:0000256" key="6">
    <source>
        <dbReference type="ARBA" id="ARBA00022777"/>
    </source>
</evidence>
<dbReference type="PANTHER" id="PTHR12750:SF9">
    <property type="entry name" value="INOSITOL HEXAKISPHOSPHATE AND DIPHOSPHOINOSITOL-PENTAKISPHOSPHATE KINASE"/>
    <property type="match status" value="1"/>
</dbReference>
<accession>A0AAD5WZX2</accession>
<gene>
    <name evidence="14" type="ORF">HK097_010202</name>
</gene>
<dbReference type="Pfam" id="PF08443">
    <property type="entry name" value="RimK"/>
    <property type="match status" value="1"/>
</dbReference>
<sequence>MAPSVTFNVQEEGTYAIFNLEQIGTQNDDQTTHYLSTLHINYGRLLTAFLSKTAISGPTPEFSVPAPLSSDSTWLNPNPNVSIIEYNPAHKSREPKMEFACRVIDVIHSNNPNPESSSPKTVPTSPSSEEPQKTDGKLNFVIGQRSLSRLLTRTLNLGGFGVPMRNILDRLLNTGYFEAVIFGDKVILDEAIENWPSCDFFISFFSNGFPLQKAIDYVNLRRPFCVNDLPMQQLLWDRRLVLRVLDSVGVPTPRRLITHKGDDPEITADIRARLRRLGADVSLDSHPLIEATQLDDDTIQVGTEIMKKPFVEKPVSGEDHNIHIYYAKEAGGGVRKLFRKVGNKSSEYAPEVWEIRTDASYIYEEFMQVDNAEDVKVYTIGDKYAHAETRKSPVVDGLVRRNPEGKEIRYVTQLTDEEKEMARRVSRAFGQTICGFDLLRANGRSYVIDVNGWSFVKGNPQYYDKCSEIMSEIFLETARKAPGTLTKEPSIENQWKLKAFLSVLRHGDRTPKQKVKFIFTTPPFLSLLNSKKEEIVFKGEDQLALLSSATSQALTDGIEDTQSLDQLQMILTAKSSLLGTKAQIKPVFNKVTKELEKAQVIVKWGGEFTHGGLHQSKDLGENLRKDLLIVSKELLEDVRVYTSSERRVLATADIFCRAFLAVDSLPEDYALVSKEMLDDSNAAKEPMEVIKSKLQGIINPVNPQPLPEGVKLAEGVVPSEVLRELMGLMAGLREVMRENYERGGLEDVQGRWCCQESPGLFKERWEKLFKDFLDVEPEKFDPSKVSELYDSLKYDLLHNRKFVDAIFSTEQNGRDLLKRLYVDSKTLFDFVAPNEYGLEPDEKLQISVETSLVLLNQLVEDLKQACNSPRPSTRLYFTKESKVIALLNTVLLCGLPTRVQLSQAPELDYLTQITFELHERNGGLGVVDPEAREYSLRIGFSPGAHDPNLIDTHLDSRHSLSVAPRKWITDHCDLTEALSYLSPEIKEPRE</sequence>
<evidence type="ECO:0000256" key="9">
    <source>
        <dbReference type="ARBA" id="ARBA00034629"/>
    </source>
</evidence>
<evidence type="ECO:0000256" key="12">
    <source>
        <dbReference type="SAM" id="MobiDB-lite"/>
    </source>
</evidence>
<keyword evidence="7 10" id="KW-0067">ATP-binding</keyword>
<dbReference type="EMBL" id="JADGJD010000738">
    <property type="protein sequence ID" value="KAJ3048786.1"/>
    <property type="molecule type" value="Genomic_DNA"/>
</dbReference>
<dbReference type="Pfam" id="PF18086">
    <property type="entry name" value="PPIP5K2_N"/>
    <property type="match status" value="1"/>
</dbReference>
<evidence type="ECO:0000256" key="3">
    <source>
        <dbReference type="ARBA" id="ARBA00022553"/>
    </source>
</evidence>
<dbReference type="SUPFAM" id="SSF53254">
    <property type="entry name" value="Phosphoglycerate mutase-like"/>
    <property type="match status" value="1"/>
</dbReference>
<keyword evidence="3" id="KW-0597">Phosphoprotein</keyword>
<dbReference type="GO" id="GO:0005856">
    <property type="term" value="C:cytoskeleton"/>
    <property type="evidence" value="ECO:0007669"/>
    <property type="project" value="UniProtKB-SubCell"/>
</dbReference>
<dbReference type="SUPFAM" id="SSF56059">
    <property type="entry name" value="Glutathione synthetase ATP-binding domain-like"/>
    <property type="match status" value="1"/>
</dbReference>
<comment type="subcellular location">
    <subcellularLocation>
        <location evidence="11">Cytoplasm</location>
        <location evidence="11">Cytoskeleton</location>
    </subcellularLocation>
</comment>
<keyword evidence="4 11" id="KW-0808">Transferase</keyword>
<evidence type="ECO:0000313" key="14">
    <source>
        <dbReference type="EMBL" id="KAJ3048786.1"/>
    </source>
</evidence>